<proteinExistence type="predicted"/>
<dbReference type="InterPro" id="IPR045810">
    <property type="entry name" value="eIF3h_C"/>
</dbReference>
<comment type="caution">
    <text evidence="3">The sequence shown here is derived from an EMBL/GenBank/DDBJ whole genome shotgun (WGS) entry which is preliminary data.</text>
</comment>
<dbReference type="Pfam" id="PF19445">
    <property type="entry name" value="eIF3h_C"/>
    <property type="match status" value="1"/>
</dbReference>
<accession>A0A9D3N767</accession>
<organism evidence="3 4">
    <name type="scientific">Hemibagrus wyckioides</name>
    <dbReference type="NCBI Taxonomy" id="337641"/>
    <lineage>
        <taxon>Eukaryota</taxon>
        <taxon>Metazoa</taxon>
        <taxon>Chordata</taxon>
        <taxon>Craniata</taxon>
        <taxon>Vertebrata</taxon>
        <taxon>Euteleostomi</taxon>
        <taxon>Actinopterygii</taxon>
        <taxon>Neopterygii</taxon>
        <taxon>Teleostei</taxon>
        <taxon>Ostariophysi</taxon>
        <taxon>Siluriformes</taxon>
        <taxon>Bagridae</taxon>
        <taxon>Hemibagrus</taxon>
    </lineage>
</organism>
<dbReference type="EMBL" id="JAHKSW010000023">
    <property type="protein sequence ID" value="KAG7317966.1"/>
    <property type="molecule type" value="Genomic_DNA"/>
</dbReference>
<dbReference type="Proteomes" id="UP000824219">
    <property type="component" value="Linkage Group LG23"/>
</dbReference>
<evidence type="ECO:0000313" key="4">
    <source>
        <dbReference type="Proteomes" id="UP000824219"/>
    </source>
</evidence>
<gene>
    <name evidence="3" type="ORF">KOW79_019001</name>
</gene>
<feature type="region of interest" description="Disordered" evidence="1">
    <location>
        <begin position="1"/>
        <end position="80"/>
    </location>
</feature>
<protein>
    <recommendedName>
        <fullName evidence="2">eIF3h C-terminal domain-containing protein</fullName>
    </recommendedName>
</protein>
<feature type="compositionally biased region" description="Basic and acidic residues" evidence="1">
    <location>
        <begin position="1"/>
        <end position="12"/>
    </location>
</feature>
<evidence type="ECO:0000259" key="2">
    <source>
        <dbReference type="Pfam" id="PF19445"/>
    </source>
</evidence>
<reference evidence="3 4" key="1">
    <citation type="submission" date="2021-06" db="EMBL/GenBank/DDBJ databases">
        <title>Chromosome-level genome assembly of the red-tail catfish (Hemibagrus wyckioides).</title>
        <authorList>
            <person name="Shao F."/>
        </authorList>
    </citation>
    <scope>NUCLEOTIDE SEQUENCE [LARGE SCALE GENOMIC DNA]</scope>
    <source>
        <strain evidence="3">EC202008001</strain>
        <tissue evidence="3">Blood</tissue>
    </source>
</reference>
<evidence type="ECO:0000313" key="3">
    <source>
        <dbReference type="EMBL" id="KAG7317966.1"/>
    </source>
</evidence>
<feature type="domain" description="eIF3h C-terminal" evidence="2">
    <location>
        <begin position="23"/>
        <end position="68"/>
    </location>
</feature>
<dbReference type="AlphaFoldDB" id="A0A9D3N767"/>
<feature type="compositionally biased region" description="Polar residues" evidence="1">
    <location>
        <begin position="15"/>
        <end position="46"/>
    </location>
</feature>
<name>A0A9D3N767_9TELE</name>
<sequence length="107" mass="12224">METSADHVEAKKSSPGVNSHLYTLQQLEPKQQYSQRRQQENAQRQSPGEPMLPNKDISKMLKPPLHPPPHCSRSGVRGKNVRKQAGFHVDTEQKYQTGFRAEVLHRV</sequence>
<evidence type="ECO:0000256" key="1">
    <source>
        <dbReference type="SAM" id="MobiDB-lite"/>
    </source>
</evidence>
<keyword evidence="4" id="KW-1185">Reference proteome</keyword>